<dbReference type="SUPFAM" id="SSF53822">
    <property type="entry name" value="Periplasmic binding protein-like I"/>
    <property type="match status" value="1"/>
</dbReference>
<dbReference type="SMART" id="SM00354">
    <property type="entry name" value="HTH_LACI"/>
    <property type="match status" value="1"/>
</dbReference>
<dbReference type="Pfam" id="PF13377">
    <property type="entry name" value="Peripla_BP_3"/>
    <property type="match status" value="1"/>
</dbReference>
<evidence type="ECO:0000256" key="1">
    <source>
        <dbReference type="ARBA" id="ARBA00023015"/>
    </source>
</evidence>
<organism evidence="6 7">
    <name type="scientific">Candidatus Blautia avicola</name>
    <dbReference type="NCBI Taxonomy" id="2838483"/>
    <lineage>
        <taxon>Bacteria</taxon>
        <taxon>Bacillati</taxon>
        <taxon>Bacillota</taxon>
        <taxon>Clostridia</taxon>
        <taxon>Lachnospirales</taxon>
        <taxon>Lachnospiraceae</taxon>
        <taxon>Blautia</taxon>
    </lineage>
</organism>
<dbReference type="CDD" id="cd06267">
    <property type="entry name" value="PBP1_LacI_sugar_binding-like"/>
    <property type="match status" value="1"/>
</dbReference>
<sequence length="329" mass="36580">MGLTASDLAKACGVSRSTVNRALLGEGRINKDTKKMILEKAKELGYKPNLLARSLAMGKSMTIGVIVADLNNQYFAGIIDAVGKRVKNEKYLLNVTFHEKSKAAEKELIEKLVSFQASGIIISPINKGREFEKYLKELPIPTVLIGNDLKRTTSVGIDEYQATVDAVKYIMQKGYRNVVFCCPPLKDDDGKNNLGHVLRLKGYREVMKSCGLKSCCIYGDDYLPQIEKNIKKSAGKPAYLCSGDIFANEVMTFLHQKGYMVKRDFGVMGFDYVKSYQNGIVNITTIDNHISAIGDKAAEILLDMINGKLARDEYHHEIIGYDIKEGNTL</sequence>
<dbReference type="SUPFAM" id="SSF47413">
    <property type="entry name" value="lambda repressor-like DNA-binding domains"/>
    <property type="match status" value="1"/>
</dbReference>
<dbReference type="InterPro" id="IPR012318">
    <property type="entry name" value="HTH_CRP"/>
</dbReference>
<evidence type="ECO:0000313" key="6">
    <source>
        <dbReference type="EMBL" id="HJD29422.1"/>
    </source>
</evidence>
<gene>
    <name evidence="6" type="ORF">H9914_10595</name>
</gene>
<name>A0A9D2QWA6_9FIRM</name>
<dbReference type="Proteomes" id="UP000823892">
    <property type="component" value="Unassembled WGS sequence"/>
</dbReference>
<dbReference type="InterPro" id="IPR046335">
    <property type="entry name" value="LacI/GalR-like_sensor"/>
</dbReference>
<dbReference type="PROSITE" id="PS51063">
    <property type="entry name" value="HTH_CRP_2"/>
    <property type="match status" value="1"/>
</dbReference>
<comment type="caution">
    <text evidence="6">The sequence shown here is derived from an EMBL/GenBank/DDBJ whole genome shotgun (WGS) entry which is preliminary data.</text>
</comment>
<dbReference type="PROSITE" id="PS50932">
    <property type="entry name" value="HTH_LACI_2"/>
    <property type="match status" value="1"/>
</dbReference>
<reference evidence="6" key="1">
    <citation type="journal article" date="2021" name="PeerJ">
        <title>Extensive microbial diversity within the chicken gut microbiome revealed by metagenomics and culture.</title>
        <authorList>
            <person name="Gilroy R."/>
            <person name="Ravi A."/>
            <person name="Getino M."/>
            <person name="Pursley I."/>
            <person name="Horton D.L."/>
            <person name="Alikhan N.F."/>
            <person name="Baker D."/>
            <person name="Gharbi K."/>
            <person name="Hall N."/>
            <person name="Watson M."/>
            <person name="Adriaenssens E.M."/>
            <person name="Foster-Nyarko E."/>
            <person name="Jarju S."/>
            <person name="Secka A."/>
            <person name="Antonio M."/>
            <person name="Oren A."/>
            <person name="Chaudhuri R.R."/>
            <person name="La Ragione R."/>
            <person name="Hildebrand F."/>
            <person name="Pallen M.J."/>
        </authorList>
    </citation>
    <scope>NUCLEOTIDE SEQUENCE</scope>
    <source>
        <strain evidence="6">ChiBcec6-4105</strain>
    </source>
</reference>
<dbReference type="InterPro" id="IPR010982">
    <property type="entry name" value="Lambda_DNA-bd_dom_sf"/>
</dbReference>
<dbReference type="GO" id="GO:0000976">
    <property type="term" value="F:transcription cis-regulatory region binding"/>
    <property type="evidence" value="ECO:0007669"/>
    <property type="project" value="TreeGrafter"/>
</dbReference>
<dbReference type="Pfam" id="PF00356">
    <property type="entry name" value="LacI"/>
    <property type="match status" value="1"/>
</dbReference>
<keyword evidence="1" id="KW-0805">Transcription regulation</keyword>
<evidence type="ECO:0000313" key="7">
    <source>
        <dbReference type="Proteomes" id="UP000823892"/>
    </source>
</evidence>
<dbReference type="CDD" id="cd01392">
    <property type="entry name" value="HTH_LacI"/>
    <property type="match status" value="1"/>
</dbReference>
<feature type="domain" description="HTH lacI-type" evidence="4">
    <location>
        <begin position="3"/>
        <end position="57"/>
    </location>
</feature>
<evidence type="ECO:0000256" key="2">
    <source>
        <dbReference type="ARBA" id="ARBA00023125"/>
    </source>
</evidence>
<dbReference type="EMBL" id="DWUY01000238">
    <property type="protein sequence ID" value="HJD29422.1"/>
    <property type="molecule type" value="Genomic_DNA"/>
</dbReference>
<dbReference type="AlphaFoldDB" id="A0A9D2QWA6"/>
<dbReference type="GO" id="GO:0003700">
    <property type="term" value="F:DNA-binding transcription factor activity"/>
    <property type="evidence" value="ECO:0007669"/>
    <property type="project" value="TreeGrafter"/>
</dbReference>
<dbReference type="InterPro" id="IPR000843">
    <property type="entry name" value="HTH_LacI"/>
</dbReference>
<keyword evidence="2" id="KW-0238">DNA-binding</keyword>
<dbReference type="InterPro" id="IPR028082">
    <property type="entry name" value="Peripla_BP_I"/>
</dbReference>
<dbReference type="PANTHER" id="PTHR30146">
    <property type="entry name" value="LACI-RELATED TRANSCRIPTIONAL REPRESSOR"/>
    <property type="match status" value="1"/>
</dbReference>
<feature type="domain" description="HTH crp-type" evidence="5">
    <location>
        <begin position="1"/>
        <end position="42"/>
    </location>
</feature>
<dbReference type="Gene3D" id="1.10.260.40">
    <property type="entry name" value="lambda repressor-like DNA-binding domains"/>
    <property type="match status" value="1"/>
</dbReference>
<accession>A0A9D2QWA6</accession>
<evidence type="ECO:0000256" key="3">
    <source>
        <dbReference type="ARBA" id="ARBA00023163"/>
    </source>
</evidence>
<proteinExistence type="predicted"/>
<reference evidence="6" key="2">
    <citation type="submission" date="2021-04" db="EMBL/GenBank/DDBJ databases">
        <authorList>
            <person name="Gilroy R."/>
        </authorList>
    </citation>
    <scope>NUCLEOTIDE SEQUENCE</scope>
    <source>
        <strain evidence="6">ChiBcec6-4105</strain>
    </source>
</reference>
<dbReference type="PANTHER" id="PTHR30146:SF154">
    <property type="entry name" value="TRANSCRIPTION REGULATOR, MEMBER OF GALR FAMILY"/>
    <property type="match status" value="1"/>
</dbReference>
<keyword evidence="3" id="KW-0804">Transcription</keyword>
<dbReference type="Gene3D" id="3.40.50.2300">
    <property type="match status" value="2"/>
</dbReference>
<evidence type="ECO:0000259" key="5">
    <source>
        <dbReference type="PROSITE" id="PS51063"/>
    </source>
</evidence>
<evidence type="ECO:0000259" key="4">
    <source>
        <dbReference type="PROSITE" id="PS50932"/>
    </source>
</evidence>
<protein>
    <submittedName>
        <fullName evidence="6">LacI family transcriptional regulator</fullName>
    </submittedName>
</protein>